<dbReference type="CDD" id="cd14688">
    <property type="entry name" value="bZIP_YAP"/>
    <property type="match status" value="1"/>
</dbReference>
<dbReference type="EMBL" id="MU006260">
    <property type="protein sequence ID" value="KAF2818124.1"/>
    <property type="molecule type" value="Genomic_DNA"/>
</dbReference>
<feature type="compositionally biased region" description="Polar residues" evidence="1">
    <location>
        <begin position="84"/>
        <end position="93"/>
    </location>
</feature>
<dbReference type="InterPro" id="IPR052635">
    <property type="entry name" value="Sec_Metab_Biosynth_Reg"/>
</dbReference>
<organism evidence="3 4">
    <name type="scientific">Ophiobolus disseminans</name>
    <dbReference type="NCBI Taxonomy" id="1469910"/>
    <lineage>
        <taxon>Eukaryota</taxon>
        <taxon>Fungi</taxon>
        <taxon>Dikarya</taxon>
        <taxon>Ascomycota</taxon>
        <taxon>Pezizomycotina</taxon>
        <taxon>Dothideomycetes</taxon>
        <taxon>Pleosporomycetidae</taxon>
        <taxon>Pleosporales</taxon>
        <taxon>Pleosporineae</taxon>
        <taxon>Phaeosphaeriaceae</taxon>
        <taxon>Ophiobolus</taxon>
    </lineage>
</organism>
<dbReference type="InterPro" id="IPR004827">
    <property type="entry name" value="bZIP"/>
</dbReference>
<feature type="compositionally biased region" description="Low complexity" evidence="1">
    <location>
        <begin position="61"/>
        <end position="73"/>
    </location>
</feature>
<dbReference type="InterPro" id="IPR046347">
    <property type="entry name" value="bZIP_sf"/>
</dbReference>
<evidence type="ECO:0000256" key="1">
    <source>
        <dbReference type="SAM" id="MobiDB-lite"/>
    </source>
</evidence>
<sequence>MKSSRPQALPVNENWTIIDDPAERRKIQNRLAQRAYRKKIKKKLQIFNSMHANPTDTSAITPAPETQAASATPPSSPPSSPSAQLQFESKQHHSAISTQKFECVSDTRLPMPDSFQVTCLYCNLTFLWPGTLAGYIGMGSGPFDEGYAAMNRRQ</sequence>
<feature type="region of interest" description="Disordered" evidence="1">
    <location>
        <begin position="47"/>
        <end position="93"/>
    </location>
</feature>
<dbReference type="AlphaFoldDB" id="A0A6A6ZCT8"/>
<keyword evidence="4" id="KW-1185">Reference proteome</keyword>
<protein>
    <recommendedName>
        <fullName evidence="2">BZIP domain-containing protein</fullName>
    </recommendedName>
</protein>
<name>A0A6A6ZCT8_9PLEO</name>
<feature type="domain" description="BZIP" evidence="2">
    <location>
        <begin position="24"/>
        <end position="39"/>
    </location>
</feature>
<dbReference type="OrthoDB" id="3945980at2759"/>
<proteinExistence type="predicted"/>
<feature type="compositionally biased region" description="Polar residues" evidence="1">
    <location>
        <begin position="47"/>
        <end position="60"/>
    </location>
</feature>
<evidence type="ECO:0000313" key="3">
    <source>
        <dbReference type="EMBL" id="KAF2818124.1"/>
    </source>
</evidence>
<dbReference type="PANTHER" id="PTHR39607:SF1">
    <property type="entry name" value="B-ZIP TRANSCRIPTION FACTOR (EUROFUNG)"/>
    <property type="match status" value="1"/>
</dbReference>
<reference evidence="3" key="1">
    <citation type="journal article" date="2020" name="Stud. Mycol.">
        <title>101 Dothideomycetes genomes: a test case for predicting lifestyles and emergence of pathogens.</title>
        <authorList>
            <person name="Haridas S."/>
            <person name="Albert R."/>
            <person name="Binder M."/>
            <person name="Bloem J."/>
            <person name="Labutti K."/>
            <person name="Salamov A."/>
            <person name="Andreopoulos B."/>
            <person name="Baker S."/>
            <person name="Barry K."/>
            <person name="Bills G."/>
            <person name="Bluhm B."/>
            <person name="Cannon C."/>
            <person name="Castanera R."/>
            <person name="Culley D."/>
            <person name="Daum C."/>
            <person name="Ezra D."/>
            <person name="Gonzalez J."/>
            <person name="Henrissat B."/>
            <person name="Kuo A."/>
            <person name="Liang C."/>
            <person name="Lipzen A."/>
            <person name="Lutzoni F."/>
            <person name="Magnuson J."/>
            <person name="Mondo S."/>
            <person name="Nolan M."/>
            <person name="Ohm R."/>
            <person name="Pangilinan J."/>
            <person name="Park H.-J."/>
            <person name="Ramirez L."/>
            <person name="Alfaro M."/>
            <person name="Sun H."/>
            <person name="Tritt A."/>
            <person name="Yoshinaga Y."/>
            <person name="Zwiers L.-H."/>
            <person name="Turgeon B."/>
            <person name="Goodwin S."/>
            <person name="Spatafora J."/>
            <person name="Crous P."/>
            <person name="Grigoriev I."/>
        </authorList>
    </citation>
    <scope>NUCLEOTIDE SEQUENCE</scope>
    <source>
        <strain evidence="3">CBS 113818</strain>
    </source>
</reference>
<gene>
    <name evidence="3" type="ORF">CC86DRAFT_414194</name>
</gene>
<evidence type="ECO:0000259" key="2">
    <source>
        <dbReference type="PROSITE" id="PS00036"/>
    </source>
</evidence>
<dbReference type="PANTHER" id="PTHR39607">
    <property type="entry name" value="XANTHOCILLIN BIOSYNTHESIS CLUSTER TRANSCRIPTION FACTOR XANC-RELATED"/>
    <property type="match status" value="1"/>
</dbReference>
<accession>A0A6A6ZCT8</accession>
<evidence type="ECO:0000313" key="4">
    <source>
        <dbReference type="Proteomes" id="UP000799424"/>
    </source>
</evidence>
<dbReference type="GO" id="GO:0003700">
    <property type="term" value="F:DNA-binding transcription factor activity"/>
    <property type="evidence" value="ECO:0007669"/>
    <property type="project" value="InterPro"/>
</dbReference>
<dbReference type="Gene3D" id="1.20.5.170">
    <property type="match status" value="1"/>
</dbReference>
<dbReference type="SUPFAM" id="SSF57959">
    <property type="entry name" value="Leucine zipper domain"/>
    <property type="match status" value="1"/>
</dbReference>
<dbReference type="PROSITE" id="PS00036">
    <property type="entry name" value="BZIP_BASIC"/>
    <property type="match status" value="1"/>
</dbReference>
<dbReference type="Proteomes" id="UP000799424">
    <property type="component" value="Unassembled WGS sequence"/>
</dbReference>